<accession>A0ABD3BE07</accession>
<name>A0ABD3BE07_9LAMI</name>
<keyword evidence="1" id="KW-0812">Transmembrane</keyword>
<dbReference type="Pfam" id="PF08268">
    <property type="entry name" value="FBA_3"/>
    <property type="match status" value="1"/>
</dbReference>
<protein>
    <recommendedName>
        <fullName evidence="2">F-box domain-containing protein</fullName>
    </recommendedName>
</protein>
<dbReference type="Gene3D" id="1.20.1280.50">
    <property type="match status" value="1"/>
</dbReference>
<dbReference type="Pfam" id="PF12937">
    <property type="entry name" value="F-box-like"/>
    <property type="match status" value="1"/>
</dbReference>
<dbReference type="Proteomes" id="UP001632038">
    <property type="component" value="Unassembled WGS sequence"/>
</dbReference>
<sequence length="399" mass="45931">MDTKTTPSKIEEENNSGIADGNFKRCKTEMFKPTNIESLPDETIFDILVRVPAQDICNAASLVCRKWYQTTRTRDFVHAHLKQSTPGLLIHHMASKNNEPIFVATRKGQIKISNINYKFKHDVFSSCNGLILVHPDKGINNDLCITNPATKQHFCLPLFFPYMTIYSCTIAYAVASMGYKLVCPMYDKSKSRDDIAILTVGVDNDWTRRVNIQHLSPLIGIRHLKESPLCTEGFVHWAERSSLRIMGEAEYVLTLNIETEIITQFQVPSLCHYGERSWYYYLSTGRHLTLLISRVNYFWEVWEMKSETGEWTNVMIIDLESQMLRFEWVCRLVPVGWLNYGEVLVFSVCTRTYSNTIPDKFYVAYNVCAREIIDLFLTSGLNTFAAHRDSLVRLNLGGR</sequence>
<evidence type="ECO:0000313" key="3">
    <source>
        <dbReference type="EMBL" id="KAL3615636.1"/>
    </source>
</evidence>
<dbReference type="CDD" id="cd09917">
    <property type="entry name" value="F-box_SF"/>
    <property type="match status" value="1"/>
</dbReference>
<dbReference type="PANTHER" id="PTHR31672:SF13">
    <property type="entry name" value="F-BOX PROTEIN CPR30-LIKE"/>
    <property type="match status" value="1"/>
</dbReference>
<gene>
    <name evidence="3" type="ORF">CASFOL_041297</name>
</gene>
<dbReference type="EMBL" id="JAVIJP010000100">
    <property type="protein sequence ID" value="KAL3615636.1"/>
    <property type="molecule type" value="Genomic_DNA"/>
</dbReference>
<proteinExistence type="predicted"/>
<keyword evidence="1" id="KW-0472">Membrane</keyword>
<dbReference type="SMART" id="SM00256">
    <property type="entry name" value="FBOX"/>
    <property type="match status" value="1"/>
</dbReference>
<dbReference type="SUPFAM" id="SSF81383">
    <property type="entry name" value="F-box domain"/>
    <property type="match status" value="1"/>
</dbReference>
<feature type="domain" description="F-box" evidence="2">
    <location>
        <begin position="33"/>
        <end position="81"/>
    </location>
</feature>
<dbReference type="InterPro" id="IPR050796">
    <property type="entry name" value="SCF_F-box_component"/>
</dbReference>
<organism evidence="3 4">
    <name type="scientific">Castilleja foliolosa</name>
    <dbReference type="NCBI Taxonomy" id="1961234"/>
    <lineage>
        <taxon>Eukaryota</taxon>
        <taxon>Viridiplantae</taxon>
        <taxon>Streptophyta</taxon>
        <taxon>Embryophyta</taxon>
        <taxon>Tracheophyta</taxon>
        <taxon>Spermatophyta</taxon>
        <taxon>Magnoliopsida</taxon>
        <taxon>eudicotyledons</taxon>
        <taxon>Gunneridae</taxon>
        <taxon>Pentapetalae</taxon>
        <taxon>asterids</taxon>
        <taxon>lamiids</taxon>
        <taxon>Lamiales</taxon>
        <taxon>Orobanchaceae</taxon>
        <taxon>Pedicularideae</taxon>
        <taxon>Castillejinae</taxon>
        <taxon>Castilleja</taxon>
    </lineage>
</organism>
<dbReference type="AlphaFoldDB" id="A0ABD3BE07"/>
<reference evidence="4" key="1">
    <citation type="journal article" date="2024" name="IScience">
        <title>Strigolactones Initiate the Formation of Haustorium-like Structures in Castilleja.</title>
        <authorList>
            <person name="Buerger M."/>
            <person name="Peterson D."/>
            <person name="Chory J."/>
        </authorList>
    </citation>
    <scope>NUCLEOTIDE SEQUENCE [LARGE SCALE GENOMIC DNA]</scope>
</reference>
<dbReference type="PANTHER" id="PTHR31672">
    <property type="entry name" value="BNACNNG10540D PROTEIN"/>
    <property type="match status" value="1"/>
</dbReference>
<keyword evidence="1" id="KW-1133">Transmembrane helix</keyword>
<feature type="transmembrane region" description="Helical" evidence="1">
    <location>
        <begin position="159"/>
        <end position="182"/>
    </location>
</feature>
<dbReference type="InterPro" id="IPR001810">
    <property type="entry name" value="F-box_dom"/>
</dbReference>
<keyword evidence="4" id="KW-1185">Reference proteome</keyword>
<evidence type="ECO:0000256" key="1">
    <source>
        <dbReference type="SAM" id="Phobius"/>
    </source>
</evidence>
<dbReference type="InterPro" id="IPR036047">
    <property type="entry name" value="F-box-like_dom_sf"/>
</dbReference>
<dbReference type="PROSITE" id="PS50181">
    <property type="entry name" value="FBOX"/>
    <property type="match status" value="1"/>
</dbReference>
<comment type="caution">
    <text evidence="3">The sequence shown here is derived from an EMBL/GenBank/DDBJ whole genome shotgun (WGS) entry which is preliminary data.</text>
</comment>
<evidence type="ECO:0000313" key="4">
    <source>
        <dbReference type="Proteomes" id="UP001632038"/>
    </source>
</evidence>
<dbReference type="InterPro" id="IPR013187">
    <property type="entry name" value="F-box-assoc_dom_typ3"/>
</dbReference>
<evidence type="ECO:0000259" key="2">
    <source>
        <dbReference type="PROSITE" id="PS50181"/>
    </source>
</evidence>